<feature type="region of interest" description="Disordered" evidence="4">
    <location>
        <begin position="536"/>
        <end position="556"/>
    </location>
</feature>
<evidence type="ECO:0000256" key="4">
    <source>
        <dbReference type="SAM" id="MobiDB-lite"/>
    </source>
</evidence>
<dbReference type="PANTHER" id="PTHR44688">
    <property type="entry name" value="DNA-BINDING TRANSCRIPTIONAL ACTIVATOR DEVR_DOSR"/>
    <property type="match status" value="1"/>
</dbReference>
<dbReference type="InterPro" id="IPR016032">
    <property type="entry name" value="Sig_transdc_resp-reg_C-effctor"/>
</dbReference>
<dbReference type="SUPFAM" id="SSF48452">
    <property type="entry name" value="TPR-like"/>
    <property type="match status" value="1"/>
</dbReference>
<dbReference type="Gene3D" id="1.25.40.10">
    <property type="entry name" value="Tetratricopeptide repeat domain"/>
    <property type="match status" value="1"/>
</dbReference>
<evidence type="ECO:0000313" key="7">
    <source>
        <dbReference type="Proteomes" id="UP000602532"/>
    </source>
</evidence>
<keyword evidence="3" id="KW-0804">Transcription</keyword>
<comment type="caution">
    <text evidence="6">The sequence shown here is derived from an EMBL/GenBank/DDBJ whole genome shotgun (WGS) entry which is preliminary data.</text>
</comment>
<dbReference type="InterPro" id="IPR000792">
    <property type="entry name" value="Tscrpt_reg_LuxR_C"/>
</dbReference>
<dbReference type="CDD" id="cd06170">
    <property type="entry name" value="LuxR_C_like"/>
    <property type="match status" value="1"/>
</dbReference>
<evidence type="ECO:0000259" key="5">
    <source>
        <dbReference type="PROSITE" id="PS50043"/>
    </source>
</evidence>
<dbReference type="PRINTS" id="PR00038">
    <property type="entry name" value="HTHLUXR"/>
</dbReference>
<protein>
    <submittedName>
        <fullName evidence="6">Helix-turn-helix transcriptional regulator</fullName>
    </submittedName>
</protein>
<evidence type="ECO:0000256" key="3">
    <source>
        <dbReference type="ARBA" id="ARBA00023163"/>
    </source>
</evidence>
<dbReference type="PROSITE" id="PS50043">
    <property type="entry name" value="HTH_LUXR_2"/>
    <property type="match status" value="1"/>
</dbReference>
<evidence type="ECO:0000256" key="2">
    <source>
        <dbReference type="ARBA" id="ARBA00023125"/>
    </source>
</evidence>
<gene>
    <name evidence="6" type="ORF">H9622_03600</name>
</gene>
<accession>A0ABR8X1I6</accession>
<evidence type="ECO:0000256" key="1">
    <source>
        <dbReference type="ARBA" id="ARBA00023015"/>
    </source>
</evidence>
<name>A0ABR8X1I6_9MICO</name>
<evidence type="ECO:0000313" key="6">
    <source>
        <dbReference type="EMBL" id="MBD8022671.1"/>
    </source>
</evidence>
<dbReference type="Pfam" id="PF00196">
    <property type="entry name" value="GerE"/>
    <property type="match status" value="1"/>
</dbReference>
<dbReference type="PROSITE" id="PS00622">
    <property type="entry name" value="HTH_LUXR_1"/>
    <property type="match status" value="1"/>
</dbReference>
<keyword evidence="2" id="KW-0238">DNA-binding</keyword>
<dbReference type="Gene3D" id="1.10.10.10">
    <property type="entry name" value="Winged helix-like DNA-binding domain superfamily/Winged helix DNA-binding domain"/>
    <property type="match status" value="1"/>
</dbReference>
<keyword evidence="7" id="KW-1185">Reference proteome</keyword>
<dbReference type="InterPro" id="IPR011990">
    <property type="entry name" value="TPR-like_helical_dom_sf"/>
</dbReference>
<dbReference type="SUPFAM" id="SSF46894">
    <property type="entry name" value="C-terminal effector domain of the bipartite response regulators"/>
    <property type="match status" value="1"/>
</dbReference>
<keyword evidence="1" id="KW-0805">Transcription regulation</keyword>
<feature type="domain" description="HTH luxR-type" evidence="5">
    <location>
        <begin position="469"/>
        <end position="534"/>
    </location>
</feature>
<dbReference type="PANTHER" id="PTHR44688:SF16">
    <property type="entry name" value="DNA-BINDING TRANSCRIPTIONAL ACTIVATOR DEVR_DOSR"/>
    <property type="match status" value="1"/>
</dbReference>
<organism evidence="6 7">
    <name type="scientific">Microbacterium gallinarum</name>
    <dbReference type="NCBI Taxonomy" id="2762209"/>
    <lineage>
        <taxon>Bacteria</taxon>
        <taxon>Bacillati</taxon>
        <taxon>Actinomycetota</taxon>
        <taxon>Actinomycetes</taxon>
        <taxon>Micrococcales</taxon>
        <taxon>Microbacteriaceae</taxon>
        <taxon>Microbacterium</taxon>
    </lineage>
</organism>
<dbReference type="EMBL" id="JACSPM010000001">
    <property type="protein sequence ID" value="MBD8022671.1"/>
    <property type="molecule type" value="Genomic_DNA"/>
</dbReference>
<dbReference type="Proteomes" id="UP000602532">
    <property type="component" value="Unassembled WGS sequence"/>
</dbReference>
<reference evidence="6 7" key="1">
    <citation type="submission" date="2020-08" db="EMBL/GenBank/DDBJ databases">
        <title>A Genomic Blueprint of the Chicken Gut Microbiome.</title>
        <authorList>
            <person name="Gilroy R."/>
            <person name="Ravi A."/>
            <person name="Getino M."/>
            <person name="Pursley I."/>
            <person name="Horton D.L."/>
            <person name="Alikhan N.-F."/>
            <person name="Baker D."/>
            <person name="Gharbi K."/>
            <person name="Hall N."/>
            <person name="Watson M."/>
            <person name="Adriaenssens E.M."/>
            <person name="Foster-Nyarko E."/>
            <person name="Jarju S."/>
            <person name="Secka A."/>
            <person name="Antonio M."/>
            <person name="Oren A."/>
            <person name="Chaudhuri R."/>
            <person name="La Ragione R.M."/>
            <person name="Hildebrand F."/>
            <person name="Pallen M.J."/>
        </authorList>
    </citation>
    <scope>NUCLEOTIDE SEQUENCE [LARGE SCALE GENOMIC DNA]</scope>
    <source>
        <strain evidence="6 7">Sa1CUA4</strain>
    </source>
</reference>
<dbReference type="InterPro" id="IPR036388">
    <property type="entry name" value="WH-like_DNA-bd_sf"/>
</dbReference>
<proteinExistence type="predicted"/>
<sequence length="556" mass="59470">MLDPTSSLAEGRRAYAASDWSGALAQLSAAREQTSLDAEDISTLARAAWWLGRVPESLAFAEEAFRAFLDADRSVDAAMTALQLGLLWVTRGDLTIGNAWVHRARRLLADEPDGPAHAYLAYLDASFAMMFEGGSEWDEHVDRLADLAVRFADPAVEALALAVQGLATLRRGDCAQGFALLDEAMLPVLAGRLPVEWAGDIYCTVIHVSHELADFRRMEGWTRATERWCAQFGSEAIYTGICRVHRIELRSARGEWTDAEESIARECADLAGGNPWVAGEGFYQLGELRRRRGDRAGAREAFAHARSSGIDPQPGEALLLLDEGDATGARTLLTLSLAERDALARVRLLRATVDVALASGDREGAESAAAELRRAADRFGSPGFATWSAHADGMLALADGDHASALAALRRAEASFRTDRQQYELARVLLLEAQAHEMAGDAAAARAAHDQARGILDRMGARVAEGVAPAPADGPLTPREREVLALVAEGAGNREVAQRLFISEKTVGRHLANVYLKIGVGTRTAAAAWWHAQQVAGDPGDASGAHHAGGPVPGSA</sequence>
<dbReference type="SMART" id="SM00421">
    <property type="entry name" value="HTH_LUXR"/>
    <property type="match status" value="1"/>
</dbReference>
<dbReference type="RefSeq" id="WP_191764294.1">
    <property type="nucleotide sequence ID" value="NZ_JACSPM010000001.1"/>
</dbReference>